<dbReference type="InterPro" id="IPR022418">
    <property type="entry name" value="Porphobilinogen_deaminase_C"/>
</dbReference>
<dbReference type="OrthoDB" id="9810298at2"/>
<dbReference type="GO" id="GO:0004418">
    <property type="term" value="F:hydroxymethylbilane synthase activity"/>
    <property type="evidence" value="ECO:0007669"/>
    <property type="project" value="UniProtKB-UniRule"/>
</dbReference>
<accession>A0A345UNK8</accession>
<dbReference type="PIRSF" id="PIRSF001438">
    <property type="entry name" value="4pyrrol_synth_OHMeBilane_synth"/>
    <property type="match status" value="1"/>
</dbReference>
<dbReference type="InterPro" id="IPR022417">
    <property type="entry name" value="Porphobilin_deaminase_N"/>
</dbReference>
<dbReference type="KEGG" id="cprv:CYPRO_2822"/>
<comment type="subunit">
    <text evidence="4 8">Monomer.</text>
</comment>
<dbReference type="Proteomes" id="UP000254808">
    <property type="component" value="Chromosome"/>
</dbReference>
<feature type="domain" description="Porphobilinogen deaminase N-terminal" evidence="9">
    <location>
        <begin position="6"/>
        <end position="209"/>
    </location>
</feature>
<evidence type="ECO:0000259" key="10">
    <source>
        <dbReference type="Pfam" id="PF03900"/>
    </source>
</evidence>
<evidence type="ECO:0000256" key="6">
    <source>
        <dbReference type="ARBA" id="ARBA00023244"/>
    </source>
</evidence>
<dbReference type="EC" id="2.5.1.61" evidence="8"/>
<keyword evidence="12" id="KW-1185">Reference proteome</keyword>
<dbReference type="Gene3D" id="3.40.190.10">
    <property type="entry name" value="Periplasmic binding protein-like II"/>
    <property type="match status" value="2"/>
</dbReference>
<dbReference type="InterPro" id="IPR022419">
    <property type="entry name" value="Porphobilin_deaminase_cofac_BS"/>
</dbReference>
<dbReference type="EMBL" id="CP027806">
    <property type="protein sequence ID" value="AXJ02060.1"/>
    <property type="molecule type" value="Genomic_DNA"/>
</dbReference>
<name>A0A345UNK8_9BACT</name>
<dbReference type="RefSeq" id="WP_114985194.1">
    <property type="nucleotide sequence ID" value="NZ_CP027806.1"/>
</dbReference>
<feature type="domain" description="Porphobilinogen deaminase C-terminal" evidence="10">
    <location>
        <begin position="223"/>
        <end position="292"/>
    </location>
</feature>
<organism evidence="11 12">
    <name type="scientific">Cyclonatronum proteinivorum</name>
    <dbReference type="NCBI Taxonomy" id="1457365"/>
    <lineage>
        <taxon>Bacteria</taxon>
        <taxon>Pseudomonadati</taxon>
        <taxon>Balneolota</taxon>
        <taxon>Balneolia</taxon>
        <taxon>Balneolales</taxon>
        <taxon>Cyclonatronaceae</taxon>
        <taxon>Cyclonatronum</taxon>
    </lineage>
</organism>
<dbReference type="GO" id="GO:0006782">
    <property type="term" value="P:protoporphyrinogen IX biosynthetic process"/>
    <property type="evidence" value="ECO:0007669"/>
    <property type="project" value="UniProtKB-UniRule"/>
</dbReference>
<evidence type="ECO:0000256" key="4">
    <source>
        <dbReference type="ARBA" id="ARBA00011245"/>
    </source>
</evidence>
<evidence type="ECO:0000256" key="2">
    <source>
        <dbReference type="ARBA" id="ARBA00004735"/>
    </source>
</evidence>
<comment type="cofactor">
    <cofactor evidence="8">
        <name>dipyrromethane</name>
        <dbReference type="ChEBI" id="CHEBI:60342"/>
    </cofactor>
    <text evidence="8">Binds 1 dipyrromethane group covalently.</text>
</comment>
<dbReference type="NCBIfam" id="TIGR00212">
    <property type="entry name" value="hemC"/>
    <property type="match status" value="1"/>
</dbReference>
<evidence type="ECO:0000259" key="9">
    <source>
        <dbReference type="Pfam" id="PF01379"/>
    </source>
</evidence>
<dbReference type="InterPro" id="IPR000860">
    <property type="entry name" value="HemC"/>
</dbReference>
<dbReference type="PRINTS" id="PR00151">
    <property type="entry name" value="PORPHBDMNASE"/>
</dbReference>
<comment type="catalytic activity">
    <reaction evidence="7 8">
        <text>4 porphobilinogen + H2O = hydroxymethylbilane + 4 NH4(+)</text>
        <dbReference type="Rhea" id="RHEA:13185"/>
        <dbReference type="ChEBI" id="CHEBI:15377"/>
        <dbReference type="ChEBI" id="CHEBI:28938"/>
        <dbReference type="ChEBI" id="CHEBI:57845"/>
        <dbReference type="ChEBI" id="CHEBI:58126"/>
        <dbReference type="EC" id="2.5.1.61"/>
    </reaction>
</comment>
<dbReference type="FunFam" id="3.40.190.10:FF:000086">
    <property type="entry name" value="Probable porphobilinogen deaminase"/>
    <property type="match status" value="1"/>
</dbReference>
<keyword evidence="6 8" id="KW-0627">Porphyrin biosynthesis</keyword>
<comment type="pathway">
    <text evidence="2">Porphyrin-containing compound metabolism; protoporphyrin-IX biosynthesis; coproporphyrinogen-III from 5-aminolevulinate: step 2/4.</text>
</comment>
<feature type="modified residue" description="S-(dipyrrolylmethanemethyl)cysteine" evidence="8">
    <location>
        <position position="239"/>
    </location>
</feature>
<evidence type="ECO:0000256" key="3">
    <source>
        <dbReference type="ARBA" id="ARBA00005638"/>
    </source>
</evidence>
<reference evidence="11 12" key="1">
    <citation type="submission" date="2018-03" db="EMBL/GenBank/DDBJ databases">
        <title>Phenotypic and genomic properties of Cyclonatronum proteinivorum gen. nov., sp. nov., a haloalkaliphilic bacteroidete from soda lakes possessing Na+-translocating rhodopsin.</title>
        <authorList>
            <person name="Toshchakov S.V."/>
            <person name="Korzhenkov A."/>
            <person name="Samarov N.I."/>
            <person name="Kublanov I.V."/>
            <person name="Muntyan M.S."/>
            <person name="Sorokin D.Y."/>
        </authorList>
    </citation>
    <scope>NUCLEOTIDE SEQUENCE [LARGE SCALE GENOMIC DNA]</scope>
    <source>
        <strain evidence="11 12">Omega</strain>
    </source>
</reference>
<dbReference type="Pfam" id="PF03900">
    <property type="entry name" value="Porphobil_deamC"/>
    <property type="match status" value="1"/>
</dbReference>
<dbReference type="PROSITE" id="PS00533">
    <property type="entry name" value="PORPHOBILINOGEN_DEAM"/>
    <property type="match status" value="1"/>
</dbReference>
<comment type="function">
    <text evidence="1 8">Tetrapolymerization of the monopyrrole PBG into the hydroxymethylbilane pre-uroporphyrinogen in several discrete steps.</text>
</comment>
<gene>
    <name evidence="8" type="primary">hemC</name>
    <name evidence="11" type="ORF">CYPRO_2822</name>
</gene>
<evidence type="ECO:0000256" key="7">
    <source>
        <dbReference type="ARBA" id="ARBA00048169"/>
    </source>
</evidence>
<evidence type="ECO:0000256" key="1">
    <source>
        <dbReference type="ARBA" id="ARBA00002869"/>
    </source>
</evidence>
<dbReference type="SUPFAM" id="SSF54782">
    <property type="entry name" value="Porphobilinogen deaminase (hydroxymethylbilane synthase), C-terminal domain"/>
    <property type="match status" value="1"/>
</dbReference>
<dbReference type="GO" id="GO:0005737">
    <property type="term" value="C:cytoplasm"/>
    <property type="evidence" value="ECO:0007669"/>
    <property type="project" value="UniProtKB-UniRule"/>
</dbReference>
<sequence length="309" mass="34025">MGFKTIRIGTRDSILATWQAEHVAAGLKQHGFKTELVFIKTEGDQVLDTPLPLLGGKGVFTKALDDALLRDEVDIAVHSFKDIPTQTPEGLAVIAILEREDPRDVLVARKDADFLTDPEYTATIATSSHRRGGQWLGQYPKHRLTDIRGNVHTRLRKLNENNWDGAIFAAAGLKRVGLDGNISAYLDWMIPAPAQGAVAVMARDNRPDLNRAIGLLHHATTALCTRVERRFLQVLEGGCSAPLGAFAEMYGGQVQFKAVLTSLDGHRREEIAMNMPVEHAASMADRAAEAMMERDTVMDILAEIRKDPE</sequence>
<dbReference type="PANTHER" id="PTHR11557">
    <property type="entry name" value="PORPHOBILINOGEN DEAMINASE"/>
    <property type="match status" value="1"/>
</dbReference>
<dbReference type="PANTHER" id="PTHR11557:SF0">
    <property type="entry name" value="PORPHOBILINOGEN DEAMINASE"/>
    <property type="match status" value="1"/>
</dbReference>
<dbReference type="Gene3D" id="3.30.160.40">
    <property type="entry name" value="Porphobilinogen deaminase, C-terminal domain"/>
    <property type="match status" value="1"/>
</dbReference>
<evidence type="ECO:0000256" key="8">
    <source>
        <dbReference type="HAMAP-Rule" id="MF_00260"/>
    </source>
</evidence>
<evidence type="ECO:0000313" key="12">
    <source>
        <dbReference type="Proteomes" id="UP000254808"/>
    </source>
</evidence>
<comment type="miscellaneous">
    <text evidence="8">The porphobilinogen subunits are added to the dipyrromethane group.</text>
</comment>
<dbReference type="Pfam" id="PF01379">
    <property type="entry name" value="Porphobil_deam"/>
    <property type="match status" value="1"/>
</dbReference>
<evidence type="ECO:0000256" key="5">
    <source>
        <dbReference type="ARBA" id="ARBA00022679"/>
    </source>
</evidence>
<dbReference type="SUPFAM" id="SSF53850">
    <property type="entry name" value="Periplasmic binding protein-like II"/>
    <property type="match status" value="1"/>
</dbReference>
<keyword evidence="5 8" id="KW-0808">Transferase</keyword>
<protein>
    <recommendedName>
        <fullName evidence="8">Porphobilinogen deaminase</fullName>
        <shortName evidence="8">PBG</shortName>
        <ecNumber evidence="8">2.5.1.61</ecNumber>
    </recommendedName>
    <alternativeName>
        <fullName evidence="8">Hydroxymethylbilane synthase</fullName>
        <shortName evidence="8">HMBS</shortName>
    </alternativeName>
    <alternativeName>
        <fullName evidence="8">Pre-uroporphyrinogen synthase</fullName>
    </alternativeName>
</protein>
<evidence type="ECO:0000313" key="11">
    <source>
        <dbReference type="EMBL" id="AXJ02060.1"/>
    </source>
</evidence>
<dbReference type="HAMAP" id="MF_00260">
    <property type="entry name" value="Porphobil_deam"/>
    <property type="match status" value="1"/>
</dbReference>
<dbReference type="AlphaFoldDB" id="A0A345UNK8"/>
<proteinExistence type="inferred from homology"/>
<comment type="similarity">
    <text evidence="3 8">Belongs to the HMBS family.</text>
</comment>
<dbReference type="InterPro" id="IPR036803">
    <property type="entry name" value="Porphobilinogen_deaminase_C_sf"/>
</dbReference>